<reference evidence="3" key="1">
    <citation type="journal article" date="2021" name="Elife">
        <title>Highly contiguous assemblies of 101 drosophilid genomes.</title>
        <authorList>
            <person name="Kim B.Y."/>
            <person name="Wang J.R."/>
            <person name="Miller D.E."/>
            <person name="Barmina O."/>
            <person name="Delaney E."/>
            <person name="Thompson A."/>
            <person name="Comeault A.A."/>
            <person name="Peede D."/>
            <person name="D'Agostino E.R."/>
            <person name="Pelaez J."/>
            <person name="Aguilar J.M."/>
            <person name="Haji D."/>
            <person name="Matsunaga T."/>
            <person name="Armstrong E.E."/>
            <person name="Zych M."/>
            <person name="Ogawa Y."/>
            <person name="Stamenkovic-Radak M."/>
            <person name="Jelic M."/>
            <person name="Veselinovic M.S."/>
            <person name="Tanaskovic M."/>
            <person name="Eric P."/>
            <person name="Gao J.J."/>
            <person name="Katoh T.K."/>
            <person name="Toda M.J."/>
            <person name="Watabe H."/>
            <person name="Watada M."/>
            <person name="Davis J.S."/>
            <person name="Moyle L.C."/>
            <person name="Manoli G."/>
            <person name="Bertolini E."/>
            <person name="Kostal V."/>
            <person name="Hawley R.S."/>
            <person name="Takahashi A."/>
            <person name="Jones C.D."/>
            <person name="Price D.K."/>
            <person name="Whiteman N."/>
            <person name="Kopp A."/>
            <person name="Matute D.R."/>
            <person name="Petrov D.A."/>
        </authorList>
    </citation>
    <scope>NUCLEOTIDE SEQUENCE [LARGE SCALE GENOMIC DNA]</scope>
</reference>
<dbReference type="PROSITE" id="PS50994">
    <property type="entry name" value="INTEGRASE"/>
    <property type="match status" value="1"/>
</dbReference>
<dbReference type="EnsemblMetazoa" id="XM_044459366.1">
    <property type="protein sequence ID" value="XP_044315301.1"/>
    <property type="gene ID" value="LOC123037679"/>
</dbReference>
<dbReference type="PANTHER" id="PTHR47331">
    <property type="entry name" value="PHD-TYPE DOMAIN-CONTAINING PROTEIN"/>
    <property type="match status" value="1"/>
</dbReference>
<name>A0ABM5J902_DRORH</name>
<dbReference type="GeneID" id="123037679"/>
<dbReference type="InterPro" id="IPR036397">
    <property type="entry name" value="RNaseH_sf"/>
</dbReference>
<reference evidence="2" key="2">
    <citation type="submission" date="2025-05" db="UniProtKB">
        <authorList>
            <consortium name="EnsemblMetazoa"/>
        </authorList>
    </citation>
    <scope>IDENTIFICATION</scope>
</reference>
<keyword evidence="3" id="KW-1185">Reference proteome</keyword>
<sequence length="379" mass="42617">MQLRIFQNVVPQRKLELAKSSPSRNRFTVKELNLGTVLLLRSIQQVHLAKEYGCLSQDRPCQQKSKLISLRPIIGSDGLLRVGGRIQNASLDYDIQHPILLPKIASITWHIKAKVLANWRTKVRGYRHQQMRQMFSDEACHLAARYGQPDPAFYTTGVDYCGPFYHKAEARNKAPHKCYIAVFVCFSTKATHLEVVQDLTTDCFIAALRRFTSLRGTPRTIWSDNATSFFGAKSELTELKNLFLSEPHTAAIASSYLADGIDWKFIPPRAQHFGGLWEAAVKSAKFHFYRVVGASILGLDELRTLAYKISAILNSRPLCPISENAEGLELLTPAHFLKGSSYTRFPQPDITHLREGRLGVVRVAMVRTARGLVKKAVAN</sequence>
<proteinExistence type="predicted"/>
<dbReference type="InterPro" id="IPR012337">
    <property type="entry name" value="RNaseH-like_sf"/>
</dbReference>
<protein>
    <recommendedName>
        <fullName evidence="1">Integrase catalytic domain-containing protein</fullName>
    </recommendedName>
</protein>
<evidence type="ECO:0000313" key="2">
    <source>
        <dbReference type="EnsemblMetazoa" id="XP_044315301.1"/>
    </source>
</evidence>
<dbReference type="SUPFAM" id="SSF53098">
    <property type="entry name" value="Ribonuclease H-like"/>
    <property type="match status" value="1"/>
</dbReference>
<evidence type="ECO:0000313" key="3">
    <source>
        <dbReference type="Proteomes" id="UP001652680"/>
    </source>
</evidence>
<feature type="domain" description="Integrase catalytic" evidence="1">
    <location>
        <begin position="145"/>
        <end position="341"/>
    </location>
</feature>
<evidence type="ECO:0000259" key="1">
    <source>
        <dbReference type="PROSITE" id="PS50994"/>
    </source>
</evidence>
<dbReference type="InterPro" id="IPR001584">
    <property type="entry name" value="Integrase_cat-core"/>
</dbReference>
<dbReference type="Gene3D" id="3.30.420.10">
    <property type="entry name" value="Ribonuclease H-like superfamily/Ribonuclease H"/>
    <property type="match status" value="1"/>
</dbReference>
<dbReference type="RefSeq" id="XP_044315301.1">
    <property type="nucleotide sequence ID" value="XM_044459366.1"/>
</dbReference>
<dbReference type="Proteomes" id="UP001652680">
    <property type="component" value="Unassembled WGS sequence"/>
</dbReference>
<organism evidence="2 3">
    <name type="scientific">Drosophila rhopaloa</name>
    <name type="common">Fruit fly</name>
    <dbReference type="NCBI Taxonomy" id="1041015"/>
    <lineage>
        <taxon>Eukaryota</taxon>
        <taxon>Metazoa</taxon>
        <taxon>Ecdysozoa</taxon>
        <taxon>Arthropoda</taxon>
        <taxon>Hexapoda</taxon>
        <taxon>Insecta</taxon>
        <taxon>Pterygota</taxon>
        <taxon>Neoptera</taxon>
        <taxon>Endopterygota</taxon>
        <taxon>Diptera</taxon>
        <taxon>Brachycera</taxon>
        <taxon>Muscomorpha</taxon>
        <taxon>Ephydroidea</taxon>
        <taxon>Drosophilidae</taxon>
        <taxon>Drosophila</taxon>
        <taxon>Sophophora</taxon>
    </lineage>
</organism>
<accession>A0ABM5J902</accession>